<dbReference type="PANTHER" id="PTHR31118">
    <property type="entry name" value="CYCLASE-LIKE PROTEIN 2"/>
    <property type="match status" value="1"/>
</dbReference>
<dbReference type="Gene3D" id="3.50.30.50">
    <property type="entry name" value="Putative cyclase"/>
    <property type="match status" value="1"/>
</dbReference>
<dbReference type="InterPro" id="IPR037175">
    <property type="entry name" value="KFase_sf"/>
</dbReference>
<protein>
    <submittedName>
        <fullName evidence="2">Cyclase family protein</fullName>
    </submittedName>
</protein>
<evidence type="ECO:0000256" key="1">
    <source>
        <dbReference type="SAM" id="MobiDB-lite"/>
    </source>
</evidence>
<comment type="caution">
    <text evidence="2">The sequence shown here is derived from an EMBL/GenBank/DDBJ whole genome shotgun (WGS) entry which is preliminary data.</text>
</comment>
<feature type="compositionally biased region" description="Acidic residues" evidence="1">
    <location>
        <begin position="169"/>
        <end position="182"/>
    </location>
</feature>
<keyword evidence="3" id="KW-1185">Reference proteome</keyword>
<dbReference type="RefSeq" id="WP_344680800.1">
    <property type="nucleotide sequence ID" value="NZ_BAAAVT010000011.1"/>
</dbReference>
<gene>
    <name evidence="2" type="ORF">GCM10010529_19600</name>
</gene>
<evidence type="ECO:0000313" key="3">
    <source>
        <dbReference type="Proteomes" id="UP001500236"/>
    </source>
</evidence>
<feature type="region of interest" description="Disordered" evidence="1">
    <location>
        <begin position="158"/>
        <end position="184"/>
    </location>
</feature>
<dbReference type="Proteomes" id="UP001500236">
    <property type="component" value="Unassembled WGS sequence"/>
</dbReference>
<sequence>MSSTPTSPAGAGLLDLSRPVHDAMMVYPGDPSVALDPALTLGDDGVAVARLSCGTHTGTHLDAPSHTVPGGRTTSEISLEELVGPTLVVHVEADAGELVTAQQLEPLLPGRVPPRVFLSFGWDTFFGTDRAPEHPGLSAEAAALLWARGMRVLGTDALSPDLTQGAGDAGDDVPDGGTEGDDAAAGFPVHAVVLGQDGLIVENLTGLRELPAGEHHIGIFPMPLEECDGAPARVVAWR</sequence>
<dbReference type="SUPFAM" id="SSF102198">
    <property type="entry name" value="Putative cyclase"/>
    <property type="match status" value="1"/>
</dbReference>
<dbReference type="PANTHER" id="PTHR31118:SF12">
    <property type="entry name" value="CYCLASE-LIKE PROTEIN 2"/>
    <property type="match status" value="1"/>
</dbReference>
<evidence type="ECO:0000313" key="2">
    <source>
        <dbReference type="EMBL" id="GAA3066841.1"/>
    </source>
</evidence>
<proteinExistence type="predicted"/>
<dbReference type="Pfam" id="PF04199">
    <property type="entry name" value="Cyclase"/>
    <property type="match status" value="1"/>
</dbReference>
<reference evidence="3" key="1">
    <citation type="journal article" date="2019" name="Int. J. Syst. Evol. Microbiol.">
        <title>The Global Catalogue of Microorganisms (GCM) 10K type strain sequencing project: providing services to taxonomists for standard genome sequencing and annotation.</title>
        <authorList>
            <consortium name="The Broad Institute Genomics Platform"/>
            <consortium name="The Broad Institute Genome Sequencing Center for Infectious Disease"/>
            <person name="Wu L."/>
            <person name="Ma J."/>
        </authorList>
    </citation>
    <scope>NUCLEOTIDE SEQUENCE [LARGE SCALE GENOMIC DNA]</scope>
    <source>
        <strain evidence="3">JCM 14309</strain>
    </source>
</reference>
<dbReference type="EMBL" id="BAAAVT010000011">
    <property type="protein sequence ID" value="GAA3066841.1"/>
    <property type="molecule type" value="Genomic_DNA"/>
</dbReference>
<accession>A0ABP6LY54</accession>
<name>A0ABP6LY54_9MICC</name>
<organism evidence="2 3">
    <name type="scientific">Nesterenkonia aethiopica</name>
    <dbReference type="NCBI Taxonomy" id="269144"/>
    <lineage>
        <taxon>Bacteria</taxon>
        <taxon>Bacillati</taxon>
        <taxon>Actinomycetota</taxon>
        <taxon>Actinomycetes</taxon>
        <taxon>Micrococcales</taxon>
        <taxon>Micrococcaceae</taxon>
        <taxon>Nesterenkonia</taxon>
    </lineage>
</organism>
<dbReference type="InterPro" id="IPR007325">
    <property type="entry name" value="KFase/CYL"/>
</dbReference>